<comment type="caution">
    <text evidence="1">The sequence shown here is derived from an EMBL/GenBank/DDBJ whole genome shotgun (WGS) entry which is preliminary data.</text>
</comment>
<proteinExistence type="predicted"/>
<evidence type="ECO:0000313" key="1">
    <source>
        <dbReference type="EMBL" id="KAK6745429.1"/>
    </source>
</evidence>
<name>A0ABR1D4G7_NECAM</name>
<accession>A0ABR1D4G7</accession>
<evidence type="ECO:0000313" key="2">
    <source>
        <dbReference type="Proteomes" id="UP001303046"/>
    </source>
</evidence>
<dbReference type="Proteomes" id="UP001303046">
    <property type="component" value="Unassembled WGS sequence"/>
</dbReference>
<sequence>MATRFTRSRLFLELFIASYEKVHKSEGKIIGVVLRQTRIETIHPLEVINIHSYKTGTTYAYKKLWNSQKQSTNPNEELNPPNELLDLEKSRIYATQAA</sequence>
<protein>
    <submittedName>
        <fullName evidence="1">Uncharacterized protein</fullName>
    </submittedName>
</protein>
<reference evidence="1 2" key="1">
    <citation type="submission" date="2023-08" db="EMBL/GenBank/DDBJ databases">
        <title>A Necator americanus chromosomal reference genome.</title>
        <authorList>
            <person name="Ilik V."/>
            <person name="Petrzelkova K.J."/>
            <person name="Pardy F."/>
            <person name="Fuh T."/>
            <person name="Niatou-Singa F.S."/>
            <person name="Gouil Q."/>
            <person name="Baker L."/>
            <person name="Ritchie M.E."/>
            <person name="Jex A.R."/>
            <person name="Gazzola D."/>
            <person name="Li H."/>
            <person name="Toshio Fujiwara R."/>
            <person name="Zhan B."/>
            <person name="Aroian R.V."/>
            <person name="Pafco B."/>
            <person name="Schwarz E.M."/>
        </authorList>
    </citation>
    <scope>NUCLEOTIDE SEQUENCE [LARGE SCALE GENOMIC DNA]</scope>
    <source>
        <strain evidence="1 2">Aroian</strain>
        <tissue evidence="1">Whole animal</tissue>
    </source>
</reference>
<dbReference type="EMBL" id="JAVFWL010000003">
    <property type="protein sequence ID" value="KAK6745429.1"/>
    <property type="molecule type" value="Genomic_DNA"/>
</dbReference>
<keyword evidence="2" id="KW-1185">Reference proteome</keyword>
<gene>
    <name evidence="1" type="primary">Necator_chrIII.g12654</name>
    <name evidence="1" type="ORF">RB195_011887</name>
</gene>
<organism evidence="1 2">
    <name type="scientific">Necator americanus</name>
    <name type="common">Human hookworm</name>
    <dbReference type="NCBI Taxonomy" id="51031"/>
    <lineage>
        <taxon>Eukaryota</taxon>
        <taxon>Metazoa</taxon>
        <taxon>Ecdysozoa</taxon>
        <taxon>Nematoda</taxon>
        <taxon>Chromadorea</taxon>
        <taxon>Rhabditida</taxon>
        <taxon>Rhabditina</taxon>
        <taxon>Rhabditomorpha</taxon>
        <taxon>Strongyloidea</taxon>
        <taxon>Ancylostomatidae</taxon>
        <taxon>Bunostominae</taxon>
        <taxon>Necator</taxon>
    </lineage>
</organism>